<feature type="transmembrane region" description="Helical" evidence="1">
    <location>
        <begin position="343"/>
        <end position="368"/>
    </location>
</feature>
<feature type="transmembrane region" description="Helical" evidence="1">
    <location>
        <begin position="405"/>
        <end position="422"/>
    </location>
</feature>
<feature type="transmembrane region" description="Helical" evidence="1">
    <location>
        <begin position="214"/>
        <end position="232"/>
    </location>
</feature>
<name>A0A1I1RIY1_9BURK</name>
<feature type="transmembrane region" description="Helical" evidence="1">
    <location>
        <begin position="21"/>
        <end position="44"/>
    </location>
</feature>
<gene>
    <name evidence="2" type="ORF">SAMN04489710_10123</name>
</gene>
<reference evidence="3" key="1">
    <citation type="submission" date="2016-10" db="EMBL/GenBank/DDBJ databases">
        <authorList>
            <person name="Varghese N."/>
            <person name="Submissions S."/>
        </authorList>
    </citation>
    <scope>NUCLEOTIDE SEQUENCE [LARGE SCALE GENOMIC DNA]</scope>
    <source>
        <strain evidence="3">DSM 7481</strain>
    </source>
</reference>
<feature type="transmembrane region" description="Helical" evidence="1">
    <location>
        <begin position="244"/>
        <end position="263"/>
    </location>
</feature>
<keyword evidence="3" id="KW-1185">Reference proteome</keyword>
<evidence type="ECO:0008006" key="4">
    <source>
        <dbReference type="Google" id="ProtNLM"/>
    </source>
</evidence>
<feature type="transmembrane region" description="Helical" evidence="1">
    <location>
        <begin position="313"/>
        <end position="331"/>
    </location>
</feature>
<dbReference type="EMBL" id="FOMQ01000001">
    <property type="protein sequence ID" value="SFD32238.1"/>
    <property type="molecule type" value="Genomic_DNA"/>
</dbReference>
<feature type="transmembrane region" description="Helical" evidence="1">
    <location>
        <begin position="120"/>
        <end position="139"/>
    </location>
</feature>
<keyword evidence="1" id="KW-0472">Membrane</keyword>
<feature type="transmembrane region" description="Helical" evidence="1">
    <location>
        <begin position="380"/>
        <end position="398"/>
    </location>
</feature>
<protein>
    <recommendedName>
        <fullName evidence="4">Membrane protein YfhO</fullName>
    </recommendedName>
</protein>
<dbReference type="AlphaFoldDB" id="A0A1I1RIY1"/>
<evidence type="ECO:0000313" key="2">
    <source>
        <dbReference type="EMBL" id="SFD32238.1"/>
    </source>
</evidence>
<accession>A0A1I1RIY1</accession>
<proteinExistence type="predicted"/>
<organism evidence="2 3">
    <name type="scientific">Paracidovorax konjaci</name>
    <dbReference type="NCBI Taxonomy" id="32040"/>
    <lineage>
        <taxon>Bacteria</taxon>
        <taxon>Pseudomonadati</taxon>
        <taxon>Pseudomonadota</taxon>
        <taxon>Betaproteobacteria</taxon>
        <taxon>Burkholderiales</taxon>
        <taxon>Comamonadaceae</taxon>
        <taxon>Paracidovorax</taxon>
    </lineage>
</organism>
<sequence>MRDSSIAMGEERPTALTRIGWKWHVGALLLFTALTAALFAHRWLWVDPSSVYSMPDVDTDGTLWFIWLKVHTGNIFSSLGVAKDLTFPFGYDLSPFPFDNILDDARALVVQWAGGSWRDLVWVINMSALIAYPLSAYSMYLLCWHITRKHVPAFVGAIVFAFSGYFLMLSRGSMSNNHFWLLPLVYLFFLKYLETGLLRHVLLSCLLNALEFRINPYWAFYGWLFTPLILVMQRWPWRLRLERLATYCLLSGVFLFLVNIQFIQQQWFLMTNPIQSNLVRPAGGLENAIFQQGVPLVPGVGSKLYPFSAPVDVGAFLGYSVVFLIAAACFYRGAWKRRYWAPFIISFLAAVVLSSNFPALILVNHAYFFFFDMFRGVSRIVQLASFFGALLLALVFASERLRPRAQIPIALLFCLLYVWEVFPGSPTVVQKTDFSQVAKIYEGLAEDKEITAIASYPMVYSNVNWGTAPLFEALGQIVHQKPIAGGKDLRLFQRDPEGRPIYGEIDDPGTVANLARNGINRIVIYNRILENASAVNAELNADPRLILLENRRIPEHECGPSLLCRSLDISVYGIKQVAAPALPEISRSM</sequence>
<dbReference type="STRING" id="32040.SAMN04489710_10123"/>
<dbReference type="Proteomes" id="UP000199517">
    <property type="component" value="Unassembled WGS sequence"/>
</dbReference>
<keyword evidence="1" id="KW-1133">Transmembrane helix</keyword>
<feature type="transmembrane region" description="Helical" evidence="1">
    <location>
        <begin position="151"/>
        <end position="168"/>
    </location>
</feature>
<keyword evidence="1" id="KW-0812">Transmembrane</keyword>
<evidence type="ECO:0000256" key="1">
    <source>
        <dbReference type="SAM" id="Phobius"/>
    </source>
</evidence>
<evidence type="ECO:0000313" key="3">
    <source>
        <dbReference type="Proteomes" id="UP000199517"/>
    </source>
</evidence>